<evidence type="ECO:0000313" key="1">
    <source>
        <dbReference type="EMBL" id="JAH61148.1"/>
    </source>
</evidence>
<name>A0A0E9U863_ANGAN</name>
<accession>A0A0E9U863</accession>
<sequence length="71" mass="7845">MVAGRRVTSAFMSLSSSSSCFSTLCRTALAGLFPDMDSLLRCWWDSARHSTSLKRVLSAMEGWEGSSDMFK</sequence>
<proteinExistence type="predicted"/>
<organism evidence="1">
    <name type="scientific">Anguilla anguilla</name>
    <name type="common">European freshwater eel</name>
    <name type="synonym">Muraena anguilla</name>
    <dbReference type="NCBI Taxonomy" id="7936"/>
    <lineage>
        <taxon>Eukaryota</taxon>
        <taxon>Metazoa</taxon>
        <taxon>Chordata</taxon>
        <taxon>Craniata</taxon>
        <taxon>Vertebrata</taxon>
        <taxon>Euteleostomi</taxon>
        <taxon>Actinopterygii</taxon>
        <taxon>Neopterygii</taxon>
        <taxon>Teleostei</taxon>
        <taxon>Anguilliformes</taxon>
        <taxon>Anguillidae</taxon>
        <taxon>Anguilla</taxon>
    </lineage>
</organism>
<protein>
    <submittedName>
        <fullName evidence="1">Uncharacterized protein</fullName>
    </submittedName>
</protein>
<reference evidence="1" key="2">
    <citation type="journal article" date="2015" name="Fish Shellfish Immunol.">
        <title>Early steps in the European eel (Anguilla anguilla)-Vibrio vulnificus interaction in the gills: Role of the RtxA13 toxin.</title>
        <authorList>
            <person name="Callol A."/>
            <person name="Pajuelo D."/>
            <person name="Ebbesson L."/>
            <person name="Teles M."/>
            <person name="MacKenzie S."/>
            <person name="Amaro C."/>
        </authorList>
    </citation>
    <scope>NUCLEOTIDE SEQUENCE</scope>
</reference>
<dbReference type="EMBL" id="GBXM01047429">
    <property type="protein sequence ID" value="JAH61148.1"/>
    <property type="molecule type" value="Transcribed_RNA"/>
</dbReference>
<dbReference type="PROSITE" id="PS51257">
    <property type="entry name" value="PROKAR_LIPOPROTEIN"/>
    <property type="match status" value="1"/>
</dbReference>
<dbReference type="AlphaFoldDB" id="A0A0E9U863"/>
<reference evidence="1" key="1">
    <citation type="submission" date="2014-11" db="EMBL/GenBank/DDBJ databases">
        <authorList>
            <person name="Amaro Gonzalez C."/>
        </authorList>
    </citation>
    <scope>NUCLEOTIDE SEQUENCE</scope>
</reference>